<evidence type="ECO:0000313" key="2">
    <source>
        <dbReference type="Proteomes" id="UP001141552"/>
    </source>
</evidence>
<gene>
    <name evidence="1" type="ORF">Tsubulata_049986</name>
</gene>
<dbReference type="OrthoDB" id="9909019at2759"/>
<feature type="non-terminal residue" evidence="1">
    <location>
        <position position="1"/>
    </location>
</feature>
<accession>A0A9Q0FCE9</accession>
<dbReference type="Proteomes" id="UP001141552">
    <property type="component" value="Unassembled WGS sequence"/>
</dbReference>
<proteinExistence type="predicted"/>
<keyword evidence="2" id="KW-1185">Reference proteome</keyword>
<organism evidence="1 2">
    <name type="scientific">Turnera subulata</name>
    <dbReference type="NCBI Taxonomy" id="218843"/>
    <lineage>
        <taxon>Eukaryota</taxon>
        <taxon>Viridiplantae</taxon>
        <taxon>Streptophyta</taxon>
        <taxon>Embryophyta</taxon>
        <taxon>Tracheophyta</taxon>
        <taxon>Spermatophyta</taxon>
        <taxon>Magnoliopsida</taxon>
        <taxon>eudicotyledons</taxon>
        <taxon>Gunneridae</taxon>
        <taxon>Pentapetalae</taxon>
        <taxon>rosids</taxon>
        <taxon>fabids</taxon>
        <taxon>Malpighiales</taxon>
        <taxon>Passifloraceae</taxon>
        <taxon>Turnera</taxon>
    </lineage>
</organism>
<protein>
    <submittedName>
        <fullName evidence="1">Uncharacterized protein</fullName>
    </submittedName>
</protein>
<reference evidence="1" key="2">
    <citation type="journal article" date="2023" name="Plants (Basel)">
        <title>Annotation of the Turnera subulata (Passifloraceae) Draft Genome Reveals the S-Locus Evolved after the Divergence of Turneroideae from Passifloroideae in a Stepwise Manner.</title>
        <authorList>
            <person name="Henning P.M."/>
            <person name="Roalson E.H."/>
            <person name="Mir W."/>
            <person name="McCubbin A.G."/>
            <person name="Shore J.S."/>
        </authorList>
    </citation>
    <scope>NUCLEOTIDE SEQUENCE</scope>
    <source>
        <strain evidence="1">F60SS</strain>
    </source>
</reference>
<evidence type="ECO:0000313" key="1">
    <source>
        <dbReference type="EMBL" id="KAJ4828219.1"/>
    </source>
</evidence>
<reference evidence="1" key="1">
    <citation type="submission" date="2022-02" db="EMBL/GenBank/DDBJ databases">
        <authorList>
            <person name="Henning P.M."/>
            <person name="McCubbin A.G."/>
            <person name="Shore J.S."/>
        </authorList>
    </citation>
    <scope>NUCLEOTIDE SEQUENCE</scope>
    <source>
        <strain evidence="1">F60SS</strain>
        <tissue evidence="1">Leaves</tissue>
    </source>
</reference>
<name>A0A9Q0FCE9_9ROSI</name>
<dbReference type="EMBL" id="JAKUCV010006226">
    <property type="protein sequence ID" value="KAJ4828219.1"/>
    <property type="molecule type" value="Genomic_DNA"/>
</dbReference>
<sequence length="118" mass="13904">NYGSYVENLNWWNHFPPFRVLIIGQLSFCRNIPERAHPFSQGIGRHLCNFCCALHSLYSLERVPTSMEIEEKLRPYTCLDFSLLCMINSLFPTKFHCELYVKTQVYVINVSSRIWHSS</sequence>
<comment type="caution">
    <text evidence="1">The sequence shown here is derived from an EMBL/GenBank/DDBJ whole genome shotgun (WGS) entry which is preliminary data.</text>
</comment>
<dbReference type="AlphaFoldDB" id="A0A9Q0FCE9"/>